<dbReference type="Proteomes" id="UP001187192">
    <property type="component" value="Unassembled WGS sequence"/>
</dbReference>
<sequence>MKGIASVR</sequence>
<accession>A0AA88CQ82</accession>
<reference evidence="1" key="1">
    <citation type="submission" date="2023-07" db="EMBL/GenBank/DDBJ databases">
        <title>draft genome sequence of fig (Ficus carica).</title>
        <authorList>
            <person name="Takahashi T."/>
            <person name="Nishimura K."/>
        </authorList>
    </citation>
    <scope>NUCLEOTIDE SEQUENCE</scope>
</reference>
<dbReference type="EMBL" id="BTGU01003017">
    <property type="protein sequence ID" value="GMN25332.1"/>
    <property type="molecule type" value="Genomic_DNA"/>
</dbReference>
<gene>
    <name evidence="1" type="ORF">TIFTF001_043881</name>
</gene>
<organism evidence="1 2">
    <name type="scientific">Ficus carica</name>
    <name type="common">Common fig</name>
    <dbReference type="NCBI Taxonomy" id="3494"/>
    <lineage>
        <taxon>Eukaryota</taxon>
        <taxon>Viridiplantae</taxon>
        <taxon>Streptophyta</taxon>
        <taxon>Embryophyta</taxon>
        <taxon>Tracheophyta</taxon>
        <taxon>Spermatophyta</taxon>
        <taxon>Magnoliopsida</taxon>
        <taxon>eudicotyledons</taxon>
        <taxon>Gunneridae</taxon>
        <taxon>Pentapetalae</taxon>
        <taxon>rosids</taxon>
        <taxon>fabids</taxon>
        <taxon>Rosales</taxon>
        <taxon>Moraceae</taxon>
        <taxon>Ficeae</taxon>
        <taxon>Ficus</taxon>
    </lineage>
</organism>
<evidence type="ECO:0000313" key="1">
    <source>
        <dbReference type="EMBL" id="GMN25332.1"/>
    </source>
</evidence>
<proteinExistence type="predicted"/>
<comment type="caution">
    <text evidence="1">The sequence shown here is derived from an EMBL/GenBank/DDBJ whole genome shotgun (WGS) entry which is preliminary data.</text>
</comment>
<protein>
    <submittedName>
        <fullName evidence="1">Uncharacterized protein</fullName>
    </submittedName>
</protein>
<evidence type="ECO:0000313" key="2">
    <source>
        <dbReference type="Proteomes" id="UP001187192"/>
    </source>
</evidence>
<keyword evidence="2" id="KW-1185">Reference proteome</keyword>
<name>A0AA88CQ82_FICCA</name>